<evidence type="ECO:0000313" key="3">
    <source>
        <dbReference type="Proteomes" id="UP000799428"/>
    </source>
</evidence>
<dbReference type="Proteomes" id="UP000799428">
    <property type="component" value="Unassembled WGS sequence"/>
</dbReference>
<keyword evidence="3" id="KW-1185">Reference proteome</keyword>
<sequence>MYFVYTDGEVVHGNESGVGQKRVPVPVARRKVGWILCKRELICWRGRAIVVVMHVAHREPVASAFRETFKVFAYRRGPKHRQRQRQCNGNGNGNGNSGLRHHVRDIGSYCIGGCTKEYKGTVICDMWKNAKPRKKKGVGSGGARMTGSNDEDDV</sequence>
<protein>
    <submittedName>
        <fullName evidence="2">Uncharacterized protein</fullName>
    </submittedName>
</protein>
<proteinExistence type="predicted"/>
<evidence type="ECO:0000313" key="2">
    <source>
        <dbReference type="EMBL" id="KAF2704263.1"/>
    </source>
</evidence>
<name>A0A6G1JVA8_9PLEO</name>
<dbReference type="EMBL" id="MU005783">
    <property type="protein sequence ID" value="KAF2704263.1"/>
    <property type="molecule type" value="Genomic_DNA"/>
</dbReference>
<reference evidence="2" key="1">
    <citation type="journal article" date="2020" name="Stud. Mycol.">
        <title>101 Dothideomycetes genomes: a test case for predicting lifestyles and emergence of pathogens.</title>
        <authorList>
            <person name="Haridas S."/>
            <person name="Albert R."/>
            <person name="Binder M."/>
            <person name="Bloem J."/>
            <person name="Labutti K."/>
            <person name="Salamov A."/>
            <person name="Andreopoulos B."/>
            <person name="Baker S."/>
            <person name="Barry K."/>
            <person name="Bills G."/>
            <person name="Bluhm B."/>
            <person name="Cannon C."/>
            <person name="Castanera R."/>
            <person name="Culley D."/>
            <person name="Daum C."/>
            <person name="Ezra D."/>
            <person name="Gonzalez J."/>
            <person name="Henrissat B."/>
            <person name="Kuo A."/>
            <person name="Liang C."/>
            <person name="Lipzen A."/>
            <person name="Lutzoni F."/>
            <person name="Magnuson J."/>
            <person name="Mondo S."/>
            <person name="Nolan M."/>
            <person name="Ohm R."/>
            <person name="Pangilinan J."/>
            <person name="Park H.-J."/>
            <person name="Ramirez L."/>
            <person name="Alfaro M."/>
            <person name="Sun H."/>
            <person name="Tritt A."/>
            <person name="Yoshinaga Y."/>
            <person name="Zwiers L.-H."/>
            <person name="Turgeon B."/>
            <person name="Goodwin S."/>
            <person name="Spatafora J."/>
            <person name="Crous P."/>
            <person name="Grigoriev I."/>
        </authorList>
    </citation>
    <scope>NUCLEOTIDE SEQUENCE</scope>
    <source>
        <strain evidence="2">CBS 279.74</strain>
    </source>
</reference>
<feature type="region of interest" description="Disordered" evidence="1">
    <location>
        <begin position="132"/>
        <end position="154"/>
    </location>
</feature>
<dbReference type="AlphaFoldDB" id="A0A6G1JVA8"/>
<organism evidence="2 3">
    <name type="scientific">Pleomassaria siparia CBS 279.74</name>
    <dbReference type="NCBI Taxonomy" id="1314801"/>
    <lineage>
        <taxon>Eukaryota</taxon>
        <taxon>Fungi</taxon>
        <taxon>Dikarya</taxon>
        <taxon>Ascomycota</taxon>
        <taxon>Pezizomycotina</taxon>
        <taxon>Dothideomycetes</taxon>
        <taxon>Pleosporomycetidae</taxon>
        <taxon>Pleosporales</taxon>
        <taxon>Pleomassariaceae</taxon>
        <taxon>Pleomassaria</taxon>
    </lineage>
</organism>
<accession>A0A6G1JVA8</accession>
<evidence type="ECO:0000256" key="1">
    <source>
        <dbReference type="SAM" id="MobiDB-lite"/>
    </source>
</evidence>
<gene>
    <name evidence="2" type="ORF">K504DRAFT_494999</name>
</gene>